<evidence type="ECO:0000256" key="1">
    <source>
        <dbReference type="ARBA" id="ARBA00022679"/>
    </source>
</evidence>
<dbReference type="Pfam" id="PF00793">
    <property type="entry name" value="DAHP_synth_1"/>
    <property type="match status" value="1"/>
</dbReference>
<feature type="domain" description="DAHP synthase ferredoxin-like" evidence="3">
    <location>
        <begin position="1"/>
        <end position="70"/>
    </location>
</feature>
<dbReference type="InterPro" id="IPR013785">
    <property type="entry name" value="Aldolase_TIM"/>
</dbReference>
<dbReference type="FunCoup" id="S0EYF0">
    <property type="interactions" value="325"/>
</dbReference>
<dbReference type="HOGENOM" id="CLU_062599_0_0_0"/>
<organism evidence="4 5">
    <name type="scientific">Chthonomonas calidirosea (strain DSM 23976 / ICMP 18418 / T49)</name>
    <dbReference type="NCBI Taxonomy" id="1303518"/>
    <lineage>
        <taxon>Bacteria</taxon>
        <taxon>Bacillati</taxon>
        <taxon>Armatimonadota</taxon>
        <taxon>Chthonomonadia</taxon>
        <taxon>Chthonomonadales</taxon>
        <taxon>Chthonomonadaceae</taxon>
        <taxon>Chthonomonas</taxon>
    </lineage>
</organism>
<dbReference type="NCBIfam" id="NF009239">
    <property type="entry name" value="PRK12595.1"/>
    <property type="match status" value="1"/>
</dbReference>
<gene>
    <name evidence="4" type="ORF">CCALI_01035</name>
</gene>
<evidence type="ECO:0000259" key="3">
    <source>
        <dbReference type="Pfam" id="PF18152"/>
    </source>
</evidence>
<dbReference type="EC" id="2.5.1.54" evidence="4"/>
<dbReference type="InterPro" id="IPR041071">
    <property type="entry name" value="DAHP_snth_FXD"/>
</dbReference>
<dbReference type="NCBIfam" id="TIGR01361">
    <property type="entry name" value="DAHP_synth_Bsub"/>
    <property type="match status" value="1"/>
</dbReference>
<dbReference type="InterPro" id="IPR006268">
    <property type="entry name" value="DAHP_syn_2"/>
</dbReference>
<dbReference type="EMBL" id="HF951689">
    <property type="protein sequence ID" value="CCW34857.1"/>
    <property type="molecule type" value="Genomic_DNA"/>
</dbReference>
<feature type="domain" description="DAHP synthetase I/KDSA" evidence="2">
    <location>
        <begin position="87"/>
        <end position="333"/>
    </location>
</feature>
<reference evidence="5" key="1">
    <citation type="submission" date="2013-03" db="EMBL/GenBank/DDBJ databases">
        <title>Genome sequence of Chthonomonas calidirosea, the first sequenced genome from the Armatimonadetes phylum (formally candidate division OP10).</title>
        <authorList>
            <person name="Lee K.C.Y."/>
            <person name="Morgan X.C."/>
            <person name="Dunfield P.F."/>
            <person name="Tamas I."/>
            <person name="Houghton K.M."/>
            <person name="Vyssotski M."/>
            <person name="Ryan J.L.J."/>
            <person name="Lagutin K."/>
            <person name="McDonald I.R."/>
            <person name="Stott M.B."/>
        </authorList>
    </citation>
    <scope>NUCLEOTIDE SEQUENCE [LARGE SCALE GENOMIC DNA]</scope>
    <source>
        <strain evidence="5">DSM 23976 / ICMP 18418 / T49</strain>
    </source>
</reference>
<dbReference type="Gene3D" id="3.20.20.70">
    <property type="entry name" value="Aldolase class I"/>
    <property type="match status" value="1"/>
</dbReference>
<dbReference type="STRING" id="454171.CP488_00121"/>
<sequence>MMVLMSVDATQQQIDDVIELIKQHNLKALHLPGDEHVAIGIASAIPPELREPLALALQALPGVDHVVHISRPYKLASREFWRTDTVVQIGEVKIGGNAPCVVMAGPCSVESREQIFAAAQAVKAAGAKILRGGAYKPRTSPYSFQGLGLEGLKLLKEVSNQLGILTVSEVMSPEDVEKVAEHVDILQIGARNMQNYALLVAVGRSGRPTLLKRGIAATIDEFLLAAEYLLHHGTKDVILCERGIHPLDRTYTRYTLDLTAVPVIKHLSHLPVIVDPSHGTGAARYVPAMARAAIAAGADGLLIEVHPDPKHALSDGAQSLTPEQFSALMKELERVAMAVGRCL</sequence>
<dbReference type="GO" id="GO:0009073">
    <property type="term" value="P:aromatic amino acid family biosynthetic process"/>
    <property type="evidence" value="ECO:0007669"/>
    <property type="project" value="InterPro"/>
</dbReference>
<dbReference type="Gene3D" id="3.30.70.1140">
    <property type="entry name" value="Phospho-2-dehydro-3-deoxyheptonate aldolase, domain 1"/>
    <property type="match status" value="1"/>
</dbReference>
<dbReference type="PANTHER" id="PTHR43018">
    <property type="entry name" value="PHOSPHO-2-DEHYDRO-3-DEOXYHEPTONATE ALDOLASE"/>
    <property type="match status" value="1"/>
</dbReference>
<evidence type="ECO:0000313" key="5">
    <source>
        <dbReference type="Proteomes" id="UP000014227"/>
    </source>
</evidence>
<keyword evidence="1 4" id="KW-0808">Transferase</keyword>
<evidence type="ECO:0000259" key="2">
    <source>
        <dbReference type="Pfam" id="PF00793"/>
    </source>
</evidence>
<dbReference type="InParanoid" id="S0EYF0"/>
<evidence type="ECO:0000313" key="4">
    <source>
        <dbReference type="EMBL" id="CCW34857.1"/>
    </source>
</evidence>
<accession>S0EYF0</accession>
<dbReference type="PATRIC" id="fig|1303518.3.peg.1051"/>
<dbReference type="Pfam" id="PF18152">
    <property type="entry name" value="DAHP_snth_FXD"/>
    <property type="match status" value="1"/>
</dbReference>
<proteinExistence type="predicted"/>
<name>S0EYF0_CHTCT</name>
<keyword evidence="5" id="KW-1185">Reference proteome</keyword>
<protein>
    <submittedName>
        <fullName evidence="4">3-deoxy-D-arabinoheptulosonate-7-phosphate synthase</fullName>
        <ecNumber evidence="4">2.5.1.54</ecNumber>
    </submittedName>
</protein>
<dbReference type="eggNOG" id="COG2876">
    <property type="taxonomic scope" value="Bacteria"/>
</dbReference>
<dbReference type="NCBIfam" id="NF006421">
    <property type="entry name" value="PRK08673.1"/>
    <property type="match status" value="1"/>
</dbReference>
<dbReference type="KEGG" id="ccz:CCALI_01035"/>
<dbReference type="Proteomes" id="UP000014227">
    <property type="component" value="Chromosome I"/>
</dbReference>
<dbReference type="InterPro" id="IPR006218">
    <property type="entry name" value="DAHP1/KDSA"/>
</dbReference>
<dbReference type="GO" id="GO:0003849">
    <property type="term" value="F:3-deoxy-7-phosphoheptulonate synthase activity"/>
    <property type="evidence" value="ECO:0007669"/>
    <property type="project" value="UniProtKB-EC"/>
</dbReference>
<dbReference type="PANTHER" id="PTHR43018:SF1">
    <property type="entry name" value="PROTEIN AROA(G)"/>
    <property type="match status" value="1"/>
</dbReference>
<dbReference type="GO" id="GO:0016832">
    <property type="term" value="F:aldehyde-lyase activity"/>
    <property type="evidence" value="ECO:0007669"/>
    <property type="project" value="InterPro"/>
</dbReference>
<dbReference type="AlphaFoldDB" id="S0EYF0"/>
<dbReference type="OrthoDB" id="9780456at2"/>
<dbReference type="SUPFAM" id="SSF51569">
    <property type="entry name" value="Aldolase"/>
    <property type="match status" value="1"/>
</dbReference>
<dbReference type="InterPro" id="IPR052899">
    <property type="entry name" value="Class-I_DAHP_synthase"/>
</dbReference>
<dbReference type="RefSeq" id="WP_016482406.1">
    <property type="nucleotide sequence ID" value="NC_021487.1"/>
</dbReference>